<evidence type="ECO:0000313" key="1">
    <source>
        <dbReference type="EMBL" id="KYN10289.1"/>
    </source>
</evidence>
<evidence type="ECO:0008006" key="3">
    <source>
        <dbReference type="Google" id="ProtNLM"/>
    </source>
</evidence>
<organism evidence="1 2">
    <name type="scientific">Trachymyrmex cornetzi</name>
    <dbReference type="NCBI Taxonomy" id="471704"/>
    <lineage>
        <taxon>Eukaryota</taxon>
        <taxon>Metazoa</taxon>
        <taxon>Ecdysozoa</taxon>
        <taxon>Arthropoda</taxon>
        <taxon>Hexapoda</taxon>
        <taxon>Insecta</taxon>
        <taxon>Pterygota</taxon>
        <taxon>Neoptera</taxon>
        <taxon>Endopterygota</taxon>
        <taxon>Hymenoptera</taxon>
        <taxon>Apocrita</taxon>
        <taxon>Aculeata</taxon>
        <taxon>Formicoidea</taxon>
        <taxon>Formicidae</taxon>
        <taxon>Myrmicinae</taxon>
        <taxon>Trachymyrmex</taxon>
    </lineage>
</organism>
<reference evidence="1 2" key="1">
    <citation type="submission" date="2015-09" db="EMBL/GenBank/DDBJ databases">
        <title>Trachymyrmex cornetzi WGS genome.</title>
        <authorList>
            <person name="Nygaard S."/>
            <person name="Hu H."/>
            <person name="Boomsma J."/>
            <person name="Zhang G."/>
        </authorList>
    </citation>
    <scope>NUCLEOTIDE SEQUENCE [LARGE SCALE GENOMIC DNA]</scope>
    <source>
        <strain evidence="1">Tcor2-1</strain>
        <tissue evidence="1">Whole body</tissue>
    </source>
</reference>
<dbReference type="PANTHER" id="PTHR33568:SF3">
    <property type="entry name" value="DNA-DIRECTED DNA POLYMERASE"/>
    <property type="match status" value="1"/>
</dbReference>
<gene>
    <name evidence="1" type="ORF">ALC57_17586</name>
</gene>
<protein>
    <recommendedName>
        <fullName evidence="3">DNA-directed DNA polymerase</fullName>
    </recommendedName>
</protein>
<dbReference type="InterPro" id="IPR043502">
    <property type="entry name" value="DNA/RNA_pol_sf"/>
</dbReference>
<proteinExistence type="predicted"/>
<dbReference type="Proteomes" id="UP000078492">
    <property type="component" value="Unassembled WGS sequence"/>
</dbReference>
<dbReference type="EMBL" id="KQ981014">
    <property type="protein sequence ID" value="KYN10289.1"/>
    <property type="molecule type" value="Genomic_DNA"/>
</dbReference>
<sequence length="166" mass="19075">MTVGNTKFIDSVNYLPMRLADSPKAFGLKDTSDKGNFPIFSGEECNELIGEAPNFNFDSVEGLVRCKVLPPRNLFHPVLPYRVRGKLLFALCRSCCEIFSQETCTHDRPDEREFEGTWVFCELRKAIEEGYLVTSVSEIWQYKVTRDDPNTQQGGLFAKYINFKKR</sequence>
<dbReference type="PANTHER" id="PTHR33568">
    <property type="entry name" value="DNA POLYMERASE"/>
    <property type="match status" value="1"/>
</dbReference>
<keyword evidence="2" id="KW-1185">Reference proteome</keyword>
<name>A0A151ITF8_9HYME</name>
<evidence type="ECO:0000313" key="2">
    <source>
        <dbReference type="Proteomes" id="UP000078492"/>
    </source>
</evidence>
<dbReference type="GO" id="GO:0071897">
    <property type="term" value="P:DNA biosynthetic process"/>
    <property type="evidence" value="ECO:0007669"/>
    <property type="project" value="UniProtKB-ARBA"/>
</dbReference>
<dbReference type="SUPFAM" id="SSF56672">
    <property type="entry name" value="DNA/RNA polymerases"/>
    <property type="match status" value="1"/>
</dbReference>
<dbReference type="AlphaFoldDB" id="A0A151ITF8"/>
<accession>A0A151ITF8</accession>